<dbReference type="GO" id="GO:0004497">
    <property type="term" value="F:monooxygenase activity"/>
    <property type="evidence" value="ECO:0007669"/>
    <property type="project" value="UniProtKB-KW"/>
</dbReference>
<dbReference type="PRINTS" id="PR00411">
    <property type="entry name" value="PNDRDTASEI"/>
</dbReference>
<dbReference type="RefSeq" id="WP_378400845.1">
    <property type="nucleotide sequence ID" value="NZ_JBHTCS010000002.1"/>
</dbReference>
<evidence type="ECO:0000256" key="2">
    <source>
        <dbReference type="ARBA" id="ARBA00010139"/>
    </source>
</evidence>
<dbReference type="EC" id="1.14.13.-" evidence="9"/>
<dbReference type="SUPFAM" id="SSF51905">
    <property type="entry name" value="FAD/NAD(P)-binding domain"/>
    <property type="match status" value="1"/>
</dbReference>
<evidence type="ECO:0000259" key="8">
    <source>
        <dbReference type="Pfam" id="PF07992"/>
    </source>
</evidence>
<keyword evidence="3" id="KW-0285">Flavoprotein</keyword>
<comment type="caution">
    <text evidence="9">The sequence shown here is derived from an EMBL/GenBank/DDBJ whole genome shotgun (WGS) entry which is preliminary data.</text>
</comment>
<comment type="similarity">
    <text evidence="2">Belongs to the FAD-binding monooxygenase family.</text>
</comment>
<dbReference type="Proteomes" id="UP001596484">
    <property type="component" value="Unassembled WGS sequence"/>
</dbReference>
<accession>A0ABW2RT01</accession>
<evidence type="ECO:0000256" key="1">
    <source>
        <dbReference type="ARBA" id="ARBA00001974"/>
    </source>
</evidence>
<evidence type="ECO:0000256" key="5">
    <source>
        <dbReference type="ARBA" id="ARBA00022857"/>
    </source>
</evidence>
<evidence type="ECO:0000256" key="7">
    <source>
        <dbReference type="ARBA" id="ARBA00023033"/>
    </source>
</evidence>
<evidence type="ECO:0000256" key="6">
    <source>
        <dbReference type="ARBA" id="ARBA00023002"/>
    </source>
</evidence>
<dbReference type="PANTHER" id="PTHR43098:SF3">
    <property type="entry name" value="L-ORNITHINE N(5)-MONOOXYGENASE-RELATED"/>
    <property type="match status" value="1"/>
</dbReference>
<keyword evidence="10" id="KW-1185">Reference proteome</keyword>
<gene>
    <name evidence="9" type="ORF">ACFQS9_01480</name>
</gene>
<reference evidence="10" key="1">
    <citation type="journal article" date="2019" name="Int. J. Syst. Evol. Microbiol.">
        <title>The Global Catalogue of Microorganisms (GCM) 10K type strain sequencing project: providing services to taxonomists for standard genome sequencing and annotation.</title>
        <authorList>
            <consortium name="The Broad Institute Genomics Platform"/>
            <consortium name="The Broad Institute Genome Sequencing Center for Infectious Disease"/>
            <person name="Wu L."/>
            <person name="Ma J."/>
        </authorList>
    </citation>
    <scope>NUCLEOTIDE SEQUENCE [LARGE SCALE GENOMIC DNA]</scope>
    <source>
        <strain evidence="10">ICMP 19430</strain>
    </source>
</reference>
<dbReference type="InterPro" id="IPR023753">
    <property type="entry name" value="FAD/NAD-binding_dom"/>
</dbReference>
<keyword evidence="6 9" id="KW-0560">Oxidoreductase</keyword>
<feature type="domain" description="FAD/NAD(P)-binding" evidence="8">
    <location>
        <begin position="15"/>
        <end position="237"/>
    </location>
</feature>
<keyword evidence="4" id="KW-0274">FAD</keyword>
<evidence type="ECO:0000313" key="9">
    <source>
        <dbReference type="EMBL" id="MFC7446553.1"/>
    </source>
</evidence>
<dbReference type="InterPro" id="IPR036188">
    <property type="entry name" value="FAD/NAD-bd_sf"/>
</dbReference>
<dbReference type="InterPro" id="IPR050775">
    <property type="entry name" value="FAD-binding_Monooxygenases"/>
</dbReference>
<proteinExistence type="inferred from homology"/>
<sequence length="549" mass="62021">MSTSNPAADPTAQHFDVVVIGAGFSGMYALHRLRQQGRRVVCLEAGDGVGGTWFWNRYPGARVDIESMQYSYSFDNDLQQEWSWSEHFSPQPDLETYANHVADRFELREDIRFETRVNELTFDEAADEWRVGTAQGERFVAKYVIAATGSLDVSNVPEWPGLDSFHGEAYHTSRWPKGGVELAGKRVGLIGTGSTGIQLIPEVAAVADHLTVFQRTPNFSLPSFNRELDPEYEREWKADYSLRRQEVLNTHGAVLMSNVAEQRSIFDYTDDEREEVMERAWNARNGLEFIRTFTDTSTDPEANEILAEFVRNKIRAVVDDPETAELLCPKTYPIGGKRICVDSGYYQTFNRDNVKLVDVRAHPIEEVTESGIRTDDADYELDVIIFATGFDAMTGSMLKLNATGLDGVRLADRWADGPKTVFGLMTADLPNLFMVHGPGSPSVLAQMITTGEWQVDWILRTIDYLEDHQISRFGATSAQEDEWATELDTVASRTMHSKTDSWYTGANIPGKPRVLLMYVGGFERYSNWCTRATEQEYAEFEKKQRVPLA</sequence>
<protein>
    <submittedName>
        <fullName evidence="9">Flavin-containing monooxygenase</fullName>
        <ecNumber evidence="9">1.14.13.-</ecNumber>
    </submittedName>
</protein>
<comment type="cofactor">
    <cofactor evidence="1">
        <name>FAD</name>
        <dbReference type="ChEBI" id="CHEBI:57692"/>
    </cofactor>
</comment>
<dbReference type="EMBL" id="JBHTCS010000002">
    <property type="protein sequence ID" value="MFC7446553.1"/>
    <property type="molecule type" value="Genomic_DNA"/>
</dbReference>
<dbReference type="Pfam" id="PF07992">
    <property type="entry name" value="Pyr_redox_2"/>
    <property type="match status" value="1"/>
</dbReference>
<dbReference type="Gene3D" id="3.50.50.60">
    <property type="entry name" value="FAD/NAD(P)-binding domain"/>
    <property type="match status" value="2"/>
</dbReference>
<keyword evidence="7 9" id="KW-0503">Monooxygenase</keyword>
<dbReference type="PANTHER" id="PTHR43098">
    <property type="entry name" value="L-ORNITHINE N(5)-MONOOXYGENASE-RELATED"/>
    <property type="match status" value="1"/>
</dbReference>
<evidence type="ECO:0000256" key="3">
    <source>
        <dbReference type="ARBA" id="ARBA00022630"/>
    </source>
</evidence>
<evidence type="ECO:0000313" key="10">
    <source>
        <dbReference type="Proteomes" id="UP001596484"/>
    </source>
</evidence>
<name>A0ABW2RT01_9NOCA</name>
<organism evidence="9 10">
    <name type="scientific">Rhodococcus daqingensis</name>
    <dbReference type="NCBI Taxonomy" id="2479363"/>
    <lineage>
        <taxon>Bacteria</taxon>
        <taxon>Bacillati</taxon>
        <taxon>Actinomycetota</taxon>
        <taxon>Actinomycetes</taxon>
        <taxon>Mycobacteriales</taxon>
        <taxon>Nocardiaceae</taxon>
        <taxon>Rhodococcus</taxon>
    </lineage>
</organism>
<evidence type="ECO:0000256" key="4">
    <source>
        <dbReference type="ARBA" id="ARBA00022827"/>
    </source>
</evidence>
<keyword evidence="5" id="KW-0521">NADP</keyword>